<reference evidence="1" key="1">
    <citation type="submission" date="2022-04" db="EMBL/GenBank/DDBJ databases">
        <title>Genome of the entomopathogenic fungus Entomophthora muscae.</title>
        <authorList>
            <person name="Elya C."/>
            <person name="Lovett B.R."/>
            <person name="Lee E."/>
            <person name="Macias A.M."/>
            <person name="Hajek A.E."/>
            <person name="De Bivort B.L."/>
            <person name="Kasson M.T."/>
            <person name="De Fine Licht H.H."/>
            <person name="Stajich J.E."/>
        </authorList>
    </citation>
    <scope>NUCLEOTIDE SEQUENCE</scope>
    <source>
        <strain evidence="1">Berkeley</strain>
    </source>
</reference>
<evidence type="ECO:0000313" key="1">
    <source>
        <dbReference type="EMBL" id="KAJ9090463.1"/>
    </source>
</evidence>
<dbReference type="EMBL" id="QTSX02000005">
    <property type="protein sequence ID" value="KAJ9090463.1"/>
    <property type="molecule type" value="Genomic_DNA"/>
</dbReference>
<organism evidence="1 2">
    <name type="scientific">Entomophthora muscae</name>
    <dbReference type="NCBI Taxonomy" id="34485"/>
    <lineage>
        <taxon>Eukaryota</taxon>
        <taxon>Fungi</taxon>
        <taxon>Fungi incertae sedis</taxon>
        <taxon>Zoopagomycota</taxon>
        <taxon>Entomophthoromycotina</taxon>
        <taxon>Entomophthoromycetes</taxon>
        <taxon>Entomophthorales</taxon>
        <taxon>Entomophthoraceae</taxon>
        <taxon>Entomophthora</taxon>
    </lineage>
</organism>
<evidence type="ECO:0000313" key="2">
    <source>
        <dbReference type="Proteomes" id="UP001165960"/>
    </source>
</evidence>
<keyword evidence="2" id="KW-1185">Reference proteome</keyword>
<proteinExistence type="predicted"/>
<protein>
    <submittedName>
        <fullName evidence="1">Uncharacterized protein</fullName>
    </submittedName>
</protein>
<name>A0ACC2UUE7_9FUNG</name>
<comment type="caution">
    <text evidence="1">The sequence shown here is derived from an EMBL/GenBank/DDBJ whole genome shotgun (WGS) entry which is preliminary data.</text>
</comment>
<gene>
    <name evidence="1" type="ORF">DSO57_1002356</name>
</gene>
<sequence length="104" mass="12033">MKPEEADNLFGISERNHTHLIDSLKNCQVPRNLMSKNLPAKQPGFTRALTLNVDSLCAFKKRQQVQQYIFKITANIVCLQETNARTQAWVEKFGKKAFFYIMVQ</sequence>
<dbReference type="Proteomes" id="UP001165960">
    <property type="component" value="Unassembled WGS sequence"/>
</dbReference>
<accession>A0ACC2UUE7</accession>